<sequence length="171" mass="18937">MREKIYLAGPEVFLPETHAYFRDAKLLCNSFGFEGISPFDGEPNQALGIKKADFIFQNNCNLIDSCGLVIANCNPFRGALIDDGTAFEIGYAFANKKRIYGFLKNRIPLLESVKKTIETREHTSGFRIDGQGYLVNENFGNSINLMMEMAILNSGGKLIEGSLSDVLSILP</sequence>
<comment type="caution">
    <text evidence="1">The sequence shown here is derived from an EMBL/GenBank/DDBJ whole genome shotgun (WGS) entry which is preliminary data.</text>
</comment>
<dbReference type="EMBL" id="RQGD01000002">
    <property type="protein sequence ID" value="TGL63906.1"/>
    <property type="molecule type" value="Genomic_DNA"/>
</dbReference>
<dbReference type="PANTHER" id="PTHR15364">
    <property type="entry name" value="2'-DEOXYNUCLEOSIDE 5'-PHOSPHATE N-HYDROLASE 1"/>
    <property type="match status" value="1"/>
</dbReference>
<dbReference type="RefSeq" id="WP_135621402.1">
    <property type="nucleotide sequence ID" value="NZ_RQGD01000002.1"/>
</dbReference>
<organism evidence="1 2">
    <name type="scientific">Leptospira ognonensis</name>
    <dbReference type="NCBI Taxonomy" id="2484945"/>
    <lineage>
        <taxon>Bacteria</taxon>
        <taxon>Pseudomonadati</taxon>
        <taxon>Spirochaetota</taxon>
        <taxon>Spirochaetia</taxon>
        <taxon>Leptospirales</taxon>
        <taxon>Leptospiraceae</taxon>
        <taxon>Leptospira</taxon>
    </lineage>
</organism>
<dbReference type="OrthoDB" id="397706at2"/>
<dbReference type="AlphaFoldDB" id="A0A4R9KCS5"/>
<keyword evidence="1" id="KW-0808">Transferase</keyword>
<proteinExistence type="predicted"/>
<protein>
    <submittedName>
        <fullName evidence="1">Nucleoside 2-deoxyribosyltransferase</fullName>
    </submittedName>
</protein>
<dbReference type="Pfam" id="PF05014">
    <property type="entry name" value="Nuc_deoxyrib_tr"/>
    <property type="match status" value="1"/>
</dbReference>
<dbReference type="Proteomes" id="UP000297693">
    <property type="component" value="Unassembled WGS sequence"/>
</dbReference>
<dbReference type="GO" id="GO:0016740">
    <property type="term" value="F:transferase activity"/>
    <property type="evidence" value="ECO:0007669"/>
    <property type="project" value="UniProtKB-KW"/>
</dbReference>
<dbReference type="InterPro" id="IPR007710">
    <property type="entry name" value="Nucleoside_deoxyribTrfase"/>
</dbReference>
<dbReference type="GO" id="GO:0070694">
    <property type="term" value="F:5-hydroxymethyl-dUMP N-hydrolase activity"/>
    <property type="evidence" value="ECO:0007669"/>
    <property type="project" value="TreeGrafter"/>
</dbReference>
<dbReference type="Gene3D" id="3.40.50.450">
    <property type="match status" value="1"/>
</dbReference>
<evidence type="ECO:0000313" key="2">
    <source>
        <dbReference type="Proteomes" id="UP000297693"/>
    </source>
</evidence>
<dbReference type="PANTHER" id="PTHR15364:SF0">
    <property type="entry name" value="2'-DEOXYNUCLEOSIDE 5'-PHOSPHATE N-HYDROLASE 1"/>
    <property type="match status" value="1"/>
</dbReference>
<gene>
    <name evidence="1" type="ORF">EHQ58_00650</name>
</gene>
<name>A0A4R9KCS5_9LEPT</name>
<accession>A0A4R9KCS5</accession>
<keyword evidence="2" id="KW-1185">Reference proteome</keyword>
<dbReference type="SUPFAM" id="SSF52309">
    <property type="entry name" value="N-(deoxy)ribosyltransferase-like"/>
    <property type="match status" value="1"/>
</dbReference>
<evidence type="ECO:0000313" key="1">
    <source>
        <dbReference type="EMBL" id="TGL63906.1"/>
    </source>
</evidence>
<dbReference type="InterPro" id="IPR051239">
    <property type="entry name" value="2'-dNMP_N-hydrolase"/>
</dbReference>
<reference evidence="1" key="1">
    <citation type="journal article" date="2019" name="PLoS Negl. Trop. Dis.">
        <title>Revisiting the worldwide diversity of Leptospira species in the environment.</title>
        <authorList>
            <person name="Vincent A.T."/>
            <person name="Schiettekatte O."/>
            <person name="Bourhy P."/>
            <person name="Veyrier F.J."/>
            <person name="Picardeau M."/>
        </authorList>
    </citation>
    <scope>NUCLEOTIDE SEQUENCE [LARGE SCALE GENOMIC DNA]</scope>
    <source>
        <strain evidence="1">201702476</strain>
    </source>
</reference>
<dbReference type="GO" id="GO:0009159">
    <property type="term" value="P:deoxyribonucleoside monophosphate catabolic process"/>
    <property type="evidence" value="ECO:0007669"/>
    <property type="project" value="TreeGrafter"/>
</dbReference>